<protein>
    <submittedName>
        <fullName evidence="2">Uncharacterized protein</fullName>
    </submittedName>
</protein>
<organism evidence="2 3">
    <name type="scientific">Bradyrhizobium daqingense</name>
    <dbReference type="NCBI Taxonomy" id="993502"/>
    <lineage>
        <taxon>Bacteria</taxon>
        <taxon>Pseudomonadati</taxon>
        <taxon>Pseudomonadota</taxon>
        <taxon>Alphaproteobacteria</taxon>
        <taxon>Hyphomicrobiales</taxon>
        <taxon>Nitrobacteraceae</taxon>
        <taxon>Bradyrhizobium</taxon>
    </lineage>
</organism>
<keyword evidence="3" id="KW-1185">Reference proteome</keyword>
<evidence type="ECO:0000256" key="1">
    <source>
        <dbReference type="SAM" id="MobiDB-lite"/>
    </source>
</evidence>
<evidence type="ECO:0000313" key="2">
    <source>
        <dbReference type="EMBL" id="TWI00721.1"/>
    </source>
</evidence>
<reference evidence="2 3" key="1">
    <citation type="journal article" date="2015" name="Stand. Genomic Sci.">
        <title>Genomic Encyclopedia of Bacterial and Archaeal Type Strains, Phase III: the genomes of soil and plant-associated and newly described type strains.</title>
        <authorList>
            <person name="Whitman W.B."/>
            <person name="Woyke T."/>
            <person name="Klenk H.P."/>
            <person name="Zhou Y."/>
            <person name="Lilburn T.G."/>
            <person name="Beck B.J."/>
            <person name="De Vos P."/>
            <person name="Vandamme P."/>
            <person name="Eisen J.A."/>
            <person name="Garrity G."/>
            <person name="Hugenholtz P."/>
            <person name="Kyrpides N.C."/>
        </authorList>
    </citation>
    <scope>NUCLEOTIDE SEQUENCE [LARGE SCALE GENOMIC DNA]</scope>
    <source>
        <strain evidence="2 3">CGMCC 1.10947</strain>
    </source>
</reference>
<comment type="caution">
    <text evidence="2">The sequence shown here is derived from an EMBL/GenBank/DDBJ whole genome shotgun (WGS) entry which is preliminary data.</text>
</comment>
<feature type="region of interest" description="Disordered" evidence="1">
    <location>
        <begin position="33"/>
        <end position="85"/>
    </location>
</feature>
<name>A0A562KZ85_9BRAD</name>
<dbReference type="AlphaFoldDB" id="A0A562KZ85"/>
<gene>
    <name evidence="2" type="ORF">IQ17_04724</name>
</gene>
<dbReference type="Proteomes" id="UP000317176">
    <property type="component" value="Unassembled WGS sequence"/>
</dbReference>
<sequence>MVYPLRERAWILVARPPELASYAIQMSPATWRSSTKTCPRRAATIPGAGEERGKRSQLAARFSSGTMRPNTRMAAPHPQNDRGHPAGRLPTILVPDGSGLSSDIRKLRAPCRSGFRAGAMTLWVCIAEYEKSQGILTLHSGGGVARRGRASEEIEAANTTANAMTIRPNMQDSRFDGPCPDAERAMHFVEIKSLILPIKYQRRDY</sequence>
<proteinExistence type="predicted"/>
<accession>A0A562KZ85</accession>
<dbReference type="EMBL" id="VLKL01000014">
    <property type="protein sequence ID" value="TWI00721.1"/>
    <property type="molecule type" value="Genomic_DNA"/>
</dbReference>
<evidence type="ECO:0000313" key="3">
    <source>
        <dbReference type="Proteomes" id="UP000317176"/>
    </source>
</evidence>